<evidence type="ECO:0000259" key="13">
    <source>
        <dbReference type="PROSITE" id="PS50885"/>
    </source>
</evidence>
<keyword evidence="14" id="KW-0067">ATP-binding</keyword>
<dbReference type="SMART" id="SM00387">
    <property type="entry name" value="HATPase_c"/>
    <property type="match status" value="1"/>
</dbReference>
<evidence type="ECO:0000256" key="4">
    <source>
        <dbReference type="ARBA" id="ARBA00022553"/>
    </source>
</evidence>
<dbReference type="PROSITE" id="PS50109">
    <property type="entry name" value="HIS_KIN"/>
    <property type="match status" value="1"/>
</dbReference>
<keyword evidence="4" id="KW-0597">Phosphoprotein</keyword>
<gene>
    <name evidence="14" type="ORF">C0099_03890</name>
</gene>
<dbReference type="EC" id="2.7.13.3" evidence="3"/>
<evidence type="ECO:0000256" key="8">
    <source>
        <dbReference type="ARBA" id="ARBA00022989"/>
    </source>
</evidence>
<keyword evidence="6 11" id="KW-0812">Transmembrane</keyword>
<dbReference type="InterPro" id="IPR050428">
    <property type="entry name" value="TCS_sensor_his_kinase"/>
</dbReference>
<feature type="transmembrane region" description="Helical" evidence="11">
    <location>
        <begin position="20"/>
        <end position="43"/>
    </location>
</feature>
<dbReference type="PRINTS" id="PR00344">
    <property type="entry name" value="BCTRLSENSOR"/>
</dbReference>
<evidence type="ECO:0000256" key="6">
    <source>
        <dbReference type="ARBA" id="ARBA00022692"/>
    </source>
</evidence>
<dbReference type="Gene3D" id="3.30.565.10">
    <property type="entry name" value="Histidine kinase-like ATPase, C-terminal domain"/>
    <property type="match status" value="1"/>
</dbReference>
<evidence type="ECO:0000313" key="15">
    <source>
        <dbReference type="Proteomes" id="UP000242205"/>
    </source>
</evidence>
<dbReference type="GO" id="GO:0005886">
    <property type="term" value="C:plasma membrane"/>
    <property type="evidence" value="ECO:0007669"/>
    <property type="project" value="TreeGrafter"/>
</dbReference>
<dbReference type="GO" id="GO:0005524">
    <property type="term" value="F:ATP binding"/>
    <property type="evidence" value="ECO:0007669"/>
    <property type="project" value="UniProtKB-KW"/>
</dbReference>
<keyword evidence="8 11" id="KW-1133">Transmembrane helix</keyword>
<evidence type="ECO:0000256" key="11">
    <source>
        <dbReference type="SAM" id="Phobius"/>
    </source>
</evidence>
<feature type="transmembrane region" description="Helical" evidence="11">
    <location>
        <begin position="177"/>
        <end position="201"/>
    </location>
</feature>
<evidence type="ECO:0000256" key="2">
    <source>
        <dbReference type="ARBA" id="ARBA00004370"/>
    </source>
</evidence>
<dbReference type="OrthoDB" id="9809567at2"/>
<keyword evidence="7" id="KW-0418">Kinase</keyword>
<evidence type="ECO:0000256" key="5">
    <source>
        <dbReference type="ARBA" id="ARBA00022679"/>
    </source>
</evidence>
<dbReference type="GO" id="GO:0000160">
    <property type="term" value="P:phosphorelay signal transduction system"/>
    <property type="evidence" value="ECO:0007669"/>
    <property type="project" value="UniProtKB-KW"/>
</dbReference>
<dbReference type="AlphaFoldDB" id="A0A2I6S4K0"/>
<dbReference type="KEGG" id="atw:C0099_03890"/>
<keyword evidence="15" id="KW-1185">Reference proteome</keyword>
<name>A0A2I6S4K0_9RHOO</name>
<feature type="domain" description="Histidine kinase" evidence="12">
    <location>
        <begin position="257"/>
        <end position="458"/>
    </location>
</feature>
<accession>A0A2I6S4K0</accession>
<evidence type="ECO:0000313" key="14">
    <source>
        <dbReference type="EMBL" id="AUN94157.1"/>
    </source>
</evidence>
<evidence type="ECO:0000256" key="7">
    <source>
        <dbReference type="ARBA" id="ARBA00022777"/>
    </source>
</evidence>
<dbReference type="SUPFAM" id="SSF55874">
    <property type="entry name" value="ATPase domain of HSP90 chaperone/DNA topoisomerase II/histidine kinase"/>
    <property type="match status" value="1"/>
</dbReference>
<dbReference type="EMBL" id="CP025682">
    <property type="protein sequence ID" value="AUN94157.1"/>
    <property type="molecule type" value="Genomic_DNA"/>
</dbReference>
<comment type="catalytic activity">
    <reaction evidence="1">
        <text>ATP + protein L-histidine = ADP + protein N-phospho-L-histidine.</text>
        <dbReference type="EC" id="2.7.13.3"/>
    </reaction>
</comment>
<dbReference type="InterPro" id="IPR036890">
    <property type="entry name" value="HATPase_C_sf"/>
</dbReference>
<evidence type="ECO:0000256" key="3">
    <source>
        <dbReference type="ARBA" id="ARBA00012438"/>
    </source>
</evidence>
<evidence type="ECO:0000256" key="10">
    <source>
        <dbReference type="ARBA" id="ARBA00023136"/>
    </source>
</evidence>
<feature type="domain" description="HAMP" evidence="13">
    <location>
        <begin position="198"/>
        <end position="249"/>
    </location>
</feature>
<dbReference type="InterPro" id="IPR003660">
    <property type="entry name" value="HAMP_dom"/>
</dbReference>
<dbReference type="RefSeq" id="WP_102246229.1">
    <property type="nucleotide sequence ID" value="NZ_CP025682.1"/>
</dbReference>
<sequence length="458" mass="49424">MNPTTHAPRRWRNSLGLRLVAGTLCWVAVALVVAGWGLSALFAEHVTRQFRAELGTYLDQLAAAIEFDADGAPQLRAPLGDPRMARPYSGLYWQVDRVAPEANEGVLRSRSLWDGVLAMPAETATDGQRRLHHVRGPDGADVLLLEQILRLDELTLRVGVAGNEALVSEPMARFNGLLALALLILGLGLVSASVVQLRIALRPLRRVRDELGQVRDGSVSRLAGYYPDELQPLVNEFNDVLAQNSAVVARARTQAGNLAHALKTPLTILANAAREGDGALARSVAEQTQVAQRHIERHLAHARAAARAGAAGQRVPLQRVLEGLLRVMRRLHAERDLTLELEDCPAAAVFRGDEQDLQEMLGNLLDNACKWAARRVIVSAGIVDQALIVTVEDDGRGIPEHEQEAMLQRGVRADERTPGSGLGLSIALELAELYGGGLTLDTSPLGGLQASLRLPATS</sequence>
<evidence type="ECO:0000256" key="9">
    <source>
        <dbReference type="ARBA" id="ARBA00023012"/>
    </source>
</evidence>
<dbReference type="Pfam" id="PF02518">
    <property type="entry name" value="HATPase_c"/>
    <property type="match status" value="1"/>
</dbReference>
<keyword evidence="9" id="KW-0902">Two-component regulatory system</keyword>
<dbReference type="InterPro" id="IPR005467">
    <property type="entry name" value="His_kinase_dom"/>
</dbReference>
<dbReference type="InterPro" id="IPR004358">
    <property type="entry name" value="Sig_transdc_His_kin-like_C"/>
</dbReference>
<dbReference type="PANTHER" id="PTHR45436">
    <property type="entry name" value="SENSOR HISTIDINE KINASE YKOH"/>
    <property type="match status" value="1"/>
</dbReference>
<keyword evidence="10 11" id="KW-0472">Membrane</keyword>
<dbReference type="Gene3D" id="1.10.287.130">
    <property type="match status" value="1"/>
</dbReference>
<dbReference type="GO" id="GO:0004673">
    <property type="term" value="F:protein histidine kinase activity"/>
    <property type="evidence" value="ECO:0007669"/>
    <property type="project" value="UniProtKB-EC"/>
</dbReference>
<evidence type="ECO:0000256" key="1">
    <source>
        <dbReference type="ARBA" id="ARBA00000085"/>
    </source>
</evidence>
<evidence type="ECO:0000259" key="12">
    <source>
        <dbReference type="PROSITE" id="PS50109"/>
    </source>
</evidence>
<dbReference type="Proteomes" id="UP000242205">
    <property type="component" value="Chromosome"/>
</dbReference>
<dbReference type="PANTHER" id="PTHR45436:SF5">
    <property type="entry name" value="SENSOR HISTIDINE KINASE TRCS"/>
    <property type="match status" value="1"/>
</dbReference>
<proteinExistence type="predicted"/>
<keyword evidence="5" id="KW-0808">Transferase</keyword>
<comment type="subcellular location">
    <subcellularLocation>
        <location evidence="2">Membrane</location>
    </subcellularLocation>
</comment>
<keyword evidence="14" id="KW-0547">Nucleotide-binding</keyword>
<dbReference type="InterPro" id="IPR003594">
    <property type="entry name" value="HATPase_dom"/>
</dbReference>
<dbReference type="PROSITE" id="PS50885">
    <property type="entry name" value="HAMP"/>
    <property type="match status" value="1"/>
</dbReference>
<reference evidence="14 15" key="1">
    <citation type="submission" date="2018-01" db="EMBL/GenBank/DDBJ databases">
        <authorList>
            <person name="Fu G.-Y."/>
        </authorList>
    </citation>
    <scope>NUCLEOTIDE SEQUENCE [LARGE SCALE GENOMIC DNA]</scope>
    <source>
        <strain evidence="14 15">SY39</strain>
    </source>
</reference>
<organism evidence="14 15">
    <name type="scientific">Pseudazoarcus pumilus</name>
    <dbReference type="NCBI Taxonomy" id="2067960"/>
    <lineage>
        <taxon>Bacteria</taxon>
        <taxon>Pseudomonadati</taxon>
        <taxon>Pseudomonadota</taxon>
        <taxon>Betaproteobacteria</taxon>
        <taxon>Rhodocyclales</taxon>
        <taxon>Zoogloeaceae</taxon>
        <taxon>Pseudazoarcus</taxon>
    </lineage>
</organism>
<protein>
    <recommendedName>
        <fullName evidence="3">histidine kinase</fullName>
        <ecNumber evidence="3">2.7.13.3</ecNumber>
    </recommendedName>
</protein>